<organism evidence="5 6">
    <name type="scientific">Hyphobacterium vulgare</name>
    <dbReference type="NCBI Taxonomy" id="1736751"/>
    <lineage>
        <taxon>Bacteria</taxon>
        <taxon>Pseudomonadati</taxon>
        <taxon>Pseudomonadota</taxon>
        <taxon>Alphaproteobacteria</taxon>
        <taxon>Maricaulales</taxon>
        <taxon>Maricaulaceae</taxon>
        <taxon>Hyphobacterium</taxon>
    </lineage>
</organism>
<dbReference type="Proteomes" id="UP001595379">
    <property type="component" value="Unassembled WGS sequence"/>
</dbReference>
<keyword evidence="3" id="KW-0804">Transcription</keyword>
<dbReference type="Gene3D" id="1.10.10.10">
    <property type="entry name" value="Winged helix-like DNA-binding domain superfamily/Winged helix DNA-binding domain"/>
    <property type="match status" value="1"/>
</dbReference>
<dbReference type="SMART" id="SM00347">
    <property type="entry name" value="HTH_MARR"/>
    <property type="match status" value="1"/>
</dbReference>
<proteinExistence type="predicted"/>
<dbReference type="InterPro" id="IPR000835">
    <property type="entry name" value="HTH_MarR-typ"/>
</dbReference>
<name>A0ABV7A059_9PROT</name>
<evidence type="ECO:0000313" key="5">
    <source>
        <dbReference type="EMBL" id="MFC2927059.1"/>
    </source>
</evidence>
<sequence>MASARGTPQGGTGADDAPALDLADYLPYRLSVASNRTSALVSRAYQDRFDITLWEWRILAVLGNVEPKTAQELVEATAMDKVTVSRAVRGLDEKGFVARTRHKTDGRSTHIRLTEKGREIYETVAPVALTFEQILLEDMTPDEIAVLKSLLIRLQARAEALLSEGGDIR</sequence>
<evidence type="ECO:0000256" key="3">
    <source>
        <dbReference type="ARBA" id="ARBA00023163"/>
    </source>
</evidence>
<accession>A0ABV7A059</accession>
<dbReference type="PANTHER" id="PTHR35790:SF4">
    <property type="entry name" value="HTH-TYPE TRANSCRIPTIONAL REGULATOR PCHR"/>
    <property type="match status" value="1"/>
</dbReference>
<comment type="caution">
    <text evidence="5">The sequence shown here is derived from an EMBL/GenBank/DDBJ whole genome shotgun (WGS) entry which is preliminary data.</text>
</comment>
<keyword evidence="1" id="KW-0805">Transcription regulation</keyword>
<evidence type="ECO:0000256" key="2">
    <source>
        <dbReference type="ARBA" id="ARBA00023125"/>
    </source>
</evidence>
<dbReference type="PRINTS" id="PR00598">
    <property type="entry name" value="HTHMARR"/>
</dbReference>
<feature type="domain" description="HTH marR-type" evidence="4">
    <location>
        <begin position="23"/>
        <end position="156"/>
    </location>
</feature>
<dbReference type="PROSITE" id="PS50995">
    <property type="entry name" value="HTH_MARR_2"/>
    <property type="match status" value="1"/>
</dbReference>
<evidence type="ECO:0000313" key="6">
    <source>
        <dbReference type="Proteomes" id="UP001595379"/>
    </source>
</evidence>
<dbReference type="RefSeq" id="WP_343163050.1">
    <property type="nucleotide sequence ID" value="NZ_JBHRSV010000028.1"/>
</dbReference>
<dbReference type="InterPro" id="IPR036390">
    <property type="entry name" value="WH_DNA-bd_sf"/>
</dbReference>
<evidence type="ECO:0000259" key="4">
    <source>
        <dbReference type="PROSITE" id="PS50995"/>
    </source>
</evidence>
<reference evidence="6" key="1">
    <citation type="journal article" date="2019" name="Int. J. Syst. Evol. Microbiol.">
        <title>The Global Catalogue of Microorganisms (GCM) 10K type strain sequencing project: providing services to taxonomists for standard genome sequencing and annotation.</title>
        <authorList>
            <consortium name="The Broad Institute Genomics Platform"/>
            <consortium name="The Broad Institute Genome Sequencing Center for Infectious Disease"/>
            <person name="Wu L."/>
            <person name="Ma J."/>
        </authorList>
    </citation>
    <scope>NUCLEOTIDE SEQUENCE [LARGE SCALE GENOMIC DNA]</scope>
    <source>
        <strain evidence="6">KCTC 52487</strain>
    </source>
</reference>
<gene>
    <name evidence="5" type="ORF">ACFOOR_13160</name>
</gene>
<dbReference type="InterPro" id="IPR036388">
    <property type="entry name" value="WH-like_DNA-bd_sf"/>
</dbReference>
<keyword evidence="6" id="KW-1185">Reference proteome</keyword>
<dbReference type="SUPFAM" id="SSF46785">
    <property type="entry name" value="Winged helix' DNA-binding domain"/>
    <property type="match status" value="1"/>
</dbReference>
<dbReference type="EMBL" id="JBHRSV010000028">
    <property type="protein sequence ID" value="MFC2927059.1"/>
    <property type="molecule type" value="Genomic_DNA"/>
</dbReference>
<dbReference type="PANTHER" id="PTHR35790">
    <property type="entry name" value="HTH-TYPE TRANSCRIPTIONAL REGULATOR PCHR"/>
    <property type="match status" value="1"/>
</dbReference>
<evidence type="ECO:0000256" key="1">
    <source>
        <dbReference type="ARBA" id="ARBA00023015"/>
    </source>
</evidence>
<dbReference type="Pfam" id="PF12802">
    <property type="entry name" value="MarR_2"/>
    <property type="match status" value="1"/>
</dbReference>
<protein>
    <submittedName>
        <fullName evidence="5">MarR family winged helix-turn-helix transcriptional regulator</fullName>
    </submittedName>
</protein>
<dbReference type="InterPro" id="IPR052067">
    <property type="entry name" value="Metal_resp_HTH_trans_reg"/>
</dbReference>
<keyword evidence="2" id="KW-0238">DNA-binding</keyword>